<proteinExistence type="predicted"/>
<dbReference type="EMBL" id="CZBO01000020">
    <property type="protein sequence ID" value="CUQ35157.1"/>
    <property type="molecule type" value="Genomic_DNA"/>
</dbReference>
<dbReference type="AlphaFoldDB" id="A0A174VS44"/>
<organism evidence="1 2">
    <name type="scientific">Clostridium baratii</name>
    <dbReference type="NCBI Taxonomy" id="1561"/>
    <lineage>
        <taxon>Bacteria</taxon>
        <taxon>Bacillati</taxon>
        <taxon>Bacillota</taxon>
        <taxon>Clostridia</taxon>
        <taxon>Eubacteriales</taxon>
        <taxon>Clostridiaceae</taxon>
        <taxon>Clostridium</taxon>
    </lineage>
</organism>
<gene>
    <name evidence="1" type="ORF">ERS852568_03030</name>
</gene>
<evidence type="ECO:0000313" key="2">
    <source>
        <dbReference type="Proteomes" id="UP000095563"/>
    </source>
</evidence>
<evidence type="ECO:0000313" key="1">
    <source>
        <dbReference type="EMBL" id="CUQ35157.1"/>
    </source>
</evidence>
<reference evidence="1 2" key="1">
    <citation type="submission" date="2015-09" db="EMBL/GenBank/DDBJ databases">
        <authorList>
            <consortium name="Pathogen Informatics"/>
        </authorList>
    </citation>
    <scope>NUCLEOTIDE SEQUENCE [LARGE SCALE GENOMIC DNA]</scope>
    <source>
        <strain evidence="1 2">2789STDY5834956</strain>
    </source>
</reference>
<name>A0A174VS44_9CLOT</name>
<dbReference type="RefSeq" id="WP_055209383.1">
    <property type="nucleotide sequence ID" value="NZ_CZBO01000020.1"/>
</dbReference>
<protein>
    <submittedName>
        <fullName evidence="1">Uncharacterized protein</fullName>
    </submittedName>
</protein>
<dbReference type="Proteomes" id="UP000095563">
    <property type="component" value="Unassembled WGS sequence"/>
</dbReference>
<sequence>MKSIEQLKLKIKMYEDLIDRATLENKEGILKYSDYSKKLEIYNHKISLLEWVLSDNLEIDFNMVNEEKRKIDIPYKYIVLILESLNNFKADIQNYNTDGILNKMKFQYKLEEINDLINIIENKADYNFNKRLEKCKCKKSDDIGLDGVEAVFNIKK</sequence>
<accession>A0A174VS44</accession>